<organism evidence="2 3">
    <name type="scientific">Candidatus Onthovivens merdipullorum</name>
    <dbReference type="NCBI Taxonomy" id="2840889"/>
    <lineage>
        <taxon>Bacteria</taxon>
        <taxon>Bacillati</taxon>
        <taxon>Bacillota</taxon>
        <taxon>Bacilli</taxon>
        <taxon>Bacillales</taxon>
        <taxon>Candidatus Onthovivens</taxon>
    </lineage>
</organism>
<proteinExistence type="predicted"/>
<dbReference type="PANTHER" id="PTHR46211:SF14">
    <property type="entry name" value="GLYCEROPHOSPHODIESTER PHOSPHODIESTERASE"/>
    <property type="match status" value="1"/>
</dbReference>
<dbReference type="Pfam" id="PF03009">
    <property type="entry name" value="GDPD"/>
    <property type="match status" value="1"/>
</dbReference>
<dbReference type="GO" id="GO:0008081">
    <property type="term" value="F:phosphoric diester hydrolase activity"/>
    <property type="evidence" value="ECO:0007669"/>
    <property type="project" value="InterPro"/>
</dbReference>
<dbReference type="EMBL" id="JADIMY010000043">
    <property type="protein sequence ID" value="MBO8427317.1"/>
    <property type="molecule type" value="Genomic_DNA"/>
</dbReference>
<dbReference type="Proteomes" id="UP000823613">
    <property type="component" value="Unassembled WGS sequence"/>
</dbReference>
<feature type="domain" description="GP-PDE" evidence="1">
    <location>
        <begin position="15"/>
        <end position="239"/>
    </location>
</feature>
<protein>
    <recommendedName>
        <fullName evidence="1">GP-PDE domain-containing protein</fullName>
    </recommendedName>
</protein>
<dbReference type="AlphaFoldDB" id="A0A9D9DI95"/>
<gene>
    <name evidence="2" type="ORF">IAC58_02000</name>
</gene>
<dbReference type="InterPro" id="IPR030395">
    <property type="entry name" value="GP_PDE_dom"/>
</dbReference>
<dbReference type="PANTHER" id="PTHR46211">
    <property type="entry name" value="GLYCEROPHOSPHORYL DIESTER PHOSPHODIESTERASE"/>
    <property type="match status" value="1"/>
</dbReference>
<name>A0A9D9DI95_9BACL</name>
<reference evidence="2" key="1">
    <citation type="submission" date="2020-10" db="EMBL/GenBank/DDBJ databases">
        <authorList>
            <person name="Gilroy R."/>
        </authorList>
    </citation>
    <scope>NUCLEOTIDE SEQUENCE</scope>
    <source>
        <strain evidence="2">11159</strain>
    </source>
</reference>
<evidence type="ECO:0000313" key="2">
    <source>
        <dbReference type="EMBL" id="MBO8427317.1"/>
    </source>
</evidence>
<evidence type="ECO:0000259" key="1">
    <source>
        <dbReference type="PROSITE" id="PS51704"/>
    </source>
</evidence>
<dbReference type="Gene3D" id="3.20.20.190">
    <property type="entry name" value="Phosphatidylinositol (PI) phosphodiesterase"/>
    <property type="match status" value="1"/>
</dbReference>
<dbReference type="GO" id="GO:0006629">
    <property type="term" value="P:lipid metabolic process"/>
    <property type="evidence" value="ECO:0007669"/>
    <property type="project" value="InterPro"/>
</dbReference>
<evidence type="ECO:0000313" key="3">
    <source>
        <dbReference type="Proteomes" id="UP000823613"/>
    </source>
</evidence>
<accession>A0A9D9DI95</accession>
<comment type="caution">
    <text evidence="2">The sequence shown here is derived from an EMBL/GenBank/DDBJ whole genome shotgun (WGS) entry which is preliminary data.</text>
</comment>
<dbReference type="InterPro" id="IPR017946">
    <property type="entry name" value="PLC-like_Pdiesterase_TIM-brl"/>
</dbReference>
<reference evidence="2" key="2">
    <citation type="journal article" date="2021" name="PeerJ">
        <title>Extensive microbial diversity within the chicken gut microbiome revealed by metagenomics and culture.</title>
        <authorList>
            <person name="Gilroy R."/>
            <person name="Ravi A."/>
            <person name="Getino M."/>
            <person name="Pursley I."/>
            <person name="Horton D.L."/>
            <person name="Alikhan N.F."/>
            <person name="Baker D."/>
            <person name="Gharbi K."/>
            <person name="Hall N."/>
            <person name="Watson M."/>
            <person name="Adriaenssens E.M."/>
            <person name="Foster-Nyarko E."/>
            <person name="Jarju S."/>
            <person name="Secka A."/>
            <person name="Antonio M."/>
            <person name="Oren A."/>
            <person name="Chaudhuri R.R."/>
            <person name="La Ragione R."/>
            <person name="Hildebrand F."/>
            <person name="Pallen M.J."/>
        </authorList>
    </citation>
    <scope>NUCLEOTIDE SEQUENCE</scope>
    <source>
        <strain evidence="2">11159</strain>
    </source>
</reference>
<dbReference type="PROSITE" id="PS51704">
    <property type="entry name" value="GP_PDE"/>
    <property type="match status" value="1"/>
</dbReference>
<dbReference type="SUPFAM" id="SSF51695">
    <property type="entry name" value="PLC-like phosphodiesterases"/>
    <property type="match status" value="1"/>
</dbReference>
<sequence>MKKEKVIKRLNSKIFKGVAHRGLHNEKFTENGLNAFKNAIDKDVAIELDVHLSKDKELIVCHDDNLIRTTSKEGKIENLTLKEIKENYKLLDGSLVPTLKEVLALVNEKVPIVIELKPDTNLKNYKEIAIKLMEELKTINDKSNFIIICFYPHCLYAIRKYGFIRCLLVGGNTRPYIFRHLFEGVDLDYHLFNKEKYRKSIKHRFTMSWTIDSLESANIAKKYSDSITFQNIDFNLLKK</sequence>